<evidence type="ECO:0000256" key="3">
    <source>
        <dbReference type="ARBA" id="ARBA00022692"/>
    </source>
</evidence>
<dbReference type="GO" id="GO:0033176">
    <property type="term" value="C:proton-transporting V-type ATPase complex"/>
    <property type="evidence" value="ECO:0007669"/>
    <property type="project" value="TreeGrafter"/>
</dbReference>
<dbReference type="Gene3D" id="2.40.160.110">
    <property type="match status" value="1"/>
</dbReference>
<dbReference type="Proteomes" id="UP001497497">
    <property type="component" value="Unassembled WGS sequence"/>
</dbReference>
<dbReference type="InterPro" id="IPR046756">
    <property type="entry name" value="VAS1/VOA1_TM"/>
</dbReference>
<evidence type="ECO:0000313" key="9">
    <source>
        <dbReference type="EMBL" id="CAL1545151.1"/>
    </source>
</evidence>
<evidence type="ECO:0000256" key="1">
    <source>
        <dbReference type="ARBA" id="ARBA00004167"/>
    </source>
</evidence>
<comment type="caution">
    <text evidence="9">The sequence shown here is derived from an EMBL/GenBank/DDBJ whole genome shotgun (WGS) entry which is preliminary data.</text>
</comment>
<feature type="signal peptide" evidence="7">
    <location>
        <begin position="1"/>
        <end position="19"/>
    </location>
</feature>
<name>A0AAV2IHR2_LYMST</name>
<feature type="domain" description="V-type proton ATPase subunit S1/VOA1 transmembrane" evidence="8">
    <location>
        <begin position="408"/>
        <end position="446"/>
    </location>
</feature>
<dbReference type="AlphaFoldDB" id="A0AAV2IHR2"/>
<dbReference type="Pfam" id="PF20520">
    <property type="entry name" value="Ac45-VOA1_TM"/>
    <property type="match status" value="1"/>
</dbReference>
<accession>A0AAV2IHR2</accession>
<comment type="subcellular location">
    <subcellularLocation>
        <location evidence="1">Membrane</location>
        <topology evidence="1">Single-pass membrane protein</topology>
    </subcellularLocation>
</comment>
<dbReference type="GO" id="GO:0001671">
    <property type="term" value="F:ATPase activator activity"/>
    <property type="evidence" value="ECO:0007669"/>
    <property type="project" value="TreeGrafter"/>
</dbReference>
<proteinExistence type="inferred from homology"/>
<keyword evidence="10" id="KW-1185">Reference proteome</keyword>
<gene>
    <name evidence="9" type="ORF">GSLYS_00018634001</name>
</gene>
<dbReference type="GO" id="GO:0030641">
    <property type="term" value="P:regulation of cellular pH"/>
    <property type="evidence" value="ECO:0007669"/>
    <property type="project" value="TreeGrafter"/>
</dbReference>
<sequence>MFMLMQLFIFILTLYHARASELTVPVLMWSPERSLSHLPEVRAHEALKSDDFLNTYLDPLMKTPTESAVIFLQNKLHVDDFTKFADVYSLKSDGGSFKNIKHLMDNHFSLEFPKVVDPNLVLKKLKSFYKDVYTANSVEDVENLDLNTQNPFLLIIHLKPIHDEEQETSIAKNDETIGAVSAYLQERNIKYTALFTGESAGDAMADTIVSYNNRHLLEVSAEPSNVNGTFMNVSRSDGGLMYVFMREGQLCVKNSTTLSGPTCSLNLTLSPTETTASESYGGNDTATVILLFANVTSGDDIYDVRIIMDVVNFPDRWVMTSVTLNLTALNRHDMNTSLENATLNRDTLDLTVPFPYSFHCTELTMYVDEVRQKDLKEYKGTFITLSSFQIQPFNVPGDYFFHPQDCVPYFTTGIWMALFSSAFLLAILFFGTIMVLNLSIMDRYDDPKGKTIVVNQGAE</sequence>
<evidence type="ECO:0000259" key="8">
    <source>
        <dbReference type="Pfam" id="PF20520"/>
    </source>
</evidence>
<organism evidence="9 10">
    <name type="scientific">Lymnaea stagnalis</name>
    <name type="common">Great pond snail</name>
    <name type="synonym">Helix stagnalis</name>
    <dbReference type="NCBI Taxonomy" id="6523"/>
    <lineage>
        <taxon>Eukaryota</taxon>
        <taxon>Metazoa</taxon>
        <taxon>Spiralia</taxon>
        <taxon>Lophotrochozoa</taxon>
        <taxon>Mollusca</taxon>
        <taxon>Gastropoda</taxon>
        <taxon>Heterobranchia</taxon>
        <taxon>Euthyneura</taxon>
        <taxon>Panpulmonata</taxon>
        <taxon>Hygrophila</taxon>
        <taxon>Lymnaeoidea</taxon>
        <taxon>Lymnaeidae</taxon>
        <taxon>Lymnaea</taxon>
    </lineage>
</organism>
<dbReference type="InterPro" id="IPR008388">
    <property type="entry name" value="Ac45_acc_su"/>
</dbReference>
<dbReference type="PANTHER" id="PTHR12471:SF7">
    <property type="entry name" value="V-TYPE PROTON ATPASE SUBUNIT S1"/>
    <property type="match status" value="1"/>
</dbReference>
<dbReference type="PANTHER" id="PTHR12471">
    <property type="entry name" value="VACUOLAR ATP SYNTHASE SUBUNIT S1"/>
    <property type="match status" value="1"/>
</dbReference>
<keyword evidence="5 6" id="KW-0472">Membrane</keyword>
<evidence type="ECO:0000313" key="10">
    <source>
        <dbReference type="Proteomes" id="UP001497497"/>
    </source>
</evidence>
<evidence type="ECO:0000256" key="6">
    <source>
        <dbReference type="SAM" id="Phobius"/>
    </source>
</evidence>
<evidence type="ECO:0000256" key="4">
    <source>
        <dbReference type="ARBA" id="ARBA00022989"/>
    </source>
</evidence>
<reference evidence="9 10" key="1">
    <citation type="submission" date="2024-04" db="EMBL/GenBank/DDBJ databases">
        <authorList>
            <consortium name="Genoscope - CEA"/>
            <person name="William W."/>
        </authorList>
    </citation>
    <scope>NUCLEOTIDE SEQUENCE [LARGE SCALE GENOMIC DNA]</scope>
</reference>
<dbReference type="EMBL" id="CAXITT010000681">
    <property type="protein sequence ID" value="CAL1545151.1"/>
    <property type="molecule type" value="Genomic_DNA"/>
</dbReference>
<evidence type="ECO:0000256" key="2">
    <source>
        <dbReference type="ARBA" id="ARBA00009037"/>
    </source>
</evidence>
<keyword evidence="4 6" id="KW-1133">Transmembrane helix</keyword>
<evidence type="ECO:0000256" key="7">
    <source>
        <dbReference type="SAM" id="SignalP"/>
    </source>
</evidence>
<keyword evidence="3 6" id="KW-0812">Transmembrane</keyword>
<keyword evidence="7" id="KW-0732">Signal</keyword>
<evidence type="ECO:0000256" key="5">
    <source>
        <dbReference type="ARBA" id="ARBA00023136"/>
    </source>
</evidence>
<comment type="similarity">
    <text evidence="2">Belongs to the vacuolar ATPase subunit S1 family.</text>
</comment>
<protein>
    <recommendedName>
        <fullName evidence="8">V-type proton ATPase subunit S1/VOA1 transmembrane domain-containing protein</fullName>
    </recommendedName>
</protein>
<feature type="chain" id="PRO_5043875511" description="V-type proton ATPase subunit S1/VOA1 transmembrane domain-containing protein" evidence="7">
    <location>
        <begin position="20"/>
        <end position="459"/>
    </location>
</feature>
<feature type="transmembrane region" description="Helical" evidence="6">
    <location>
        <begin position="414"/>
        <end position="440"/>
    </location>
</feature>